<comment type="caution">
    <text evidence="1">The sequence shown here is derived from an EMBL/GenBank/DDBJ whole genome shotgun (WGS) entry which is preliminary data.</text>
</comment>
<sequence length="129" mass="14845">MLAIYSKDYYQEHRERILATSASYYQRNKKRFQETQRKYRWETRTAALDAYGGNCACCGEIQQEFLSIDHINNDGAAHRKQLSSRSRGGGGSAMYQWLKTNGYPDGFQVLCFNCNMAKGFYGQCPHSTK</sequence>
<dbReference type="AlphaFoldDB" id="A0A0F9KRJ4"/>
<gene>
    <name evidence="1" type="ORF">LCGC14_1601870</name>
</gene>
<organism evidence="1">
    <name type="scientific">marine sediment metagenome</name>
    <dbReference type="NCBI Taxonomy" id="412755"/>
    <lineage>
        <taxon>unclassified sequences</taxon>
        <taxon>metagenomes</taxon>
        <taxon>ecological metagenomes</taxon>
    </lineage>
</organism>
<evidence type="ECO:0000313" key="1">
    <source>
        <dbReference type="EMBL" id="KKM24758.1"/>
    </source>
</evidence>
<accession>A0A0F9KRJ4</accession>
<reference evidence="1" key="1">
    <citation type="journal article" date="2015" name="Nature">
        <title>Complex archaea that bridge the gap between prokaryotes and eukaryotes.</title>
        <authorList>
            <person name="Spang A."/>
            <person name="Saw J.H."/>
            <person name="Jorgensen S.L."/>
            <person name="Zaremba-Niedzwiedzka K."/>
            <person name="Martijn J."/>
            <person name="Lind A.E."/>
            <person name="van Eijk R."/>
            <person name="Schleper C."/>
            <person name="Guy L."/>
            <person name="Ettema T.J."/>
        </authorList>
    </citation>
    <scope>NUCLEOTIDE SEQUENCE</scope>
</reference>
<name>A0A0F9KRJ4_9ZZZZ</name>
<protein>
    <submittedName>
        <fullName evidence="1">Uncharacterized protein</fullName>
    </submittedName>
</protein>
<dbReference type="Gene3D" id="1.10.30.50">
    <property type="match status" value="1"/>
</dbReference>
<dbReference type="EMBL" id="LAZR01012856">
    <property type="protein sequence ID" value="KKM24758.1"/>
    <property type="molecule type" value="Genomic_DNA"/>
</dbReference>
<proteinExistence type="predicted"/>